<reference evidence="1 2" key="1">
    <citation type="journal article" date="2015" name="Nat. Commun.">
        <title>Lucilia cuprina genome unlocks parasitic fly biology to underpin future interventions.</title>
        <authorList>
            <person name="Anstead C.A."/>
            <person name="Korhonen P.K."/>
            <person name="Young N.D."/>
            <person name="Hall R.S."/>
            <person name="Jex A.R."/>
            <person name="Murali S.C."/>
            <person name="Hughes D.S."/>
            <person name="Lee S.F."/>
            <person name="Perry T."/>
            <person name="Stroehlein A.J."/>
            <person name="Ansell B.R."/>
            <person name="Breugelmans B."/>
            <person name="Hofmann A."/>
            <person name="Qu J."/>
            <person name="Dugan S."/>
            <person name="Lee S.L."/>
            <person name="Chao H."/>
            <person name="Dinh H."/>
            <person name="Han Y."/>
            <person name="Doddapaneni H.V."/>
            <person name="Worley K.C."/>
            <person name="Muzny D.M."/>
            <person name="Ioannidis P."/>
            <person name="Waterhouse R.M."/>
            <person name="Zdobnov E.M."/>
            <person name="James P.J."/>
            <person name="Bagnall N.H."/>
            <person name="Kotze A.C."/>
            <person name="Gibbs R.A."/>
            <person name="Richards S."/>
            <person name="Batterham P."/>
            <person name="Gasser R.B."/>
        </authorList>
    </citation>
    <scope>NUCLEOTIDE SEQUENCE [LARGE SCALE GENOMIC DNA]</scope>
    <source>
        <strain evidence="1 2">LS</strain>
        <tissue evidence="1">Full body</tissue>
    </source>
</reference>
<sequence length="163" mass="18559">MFNMFESEAVRLLSRFVSKRIYALAQEALCFLHAGGSAGPCISTLLNPRVTHLRIICFQILYCLTIAIRCTTSEIENITIVYNQADGISTVNLATAPRDIIDMPKYEFIKFIPVFLLTGKAQYDKEGKFNGTLRISLFNQAPFSKSMKDPRFLLWGYVLYQQL</sequence>
<evidence type="ECO:0000313" key="2">
    <source>
        <dbReference type="Proteomes" id="UP000037069"/>
    </source>
</evidence>
<name>A0A0L0BLV4_LUCCU</name>
<accession>A0A0L0BLV4</accession>
<gene>
    <name evidence="1" type="ORF">FF38_02013</name>
</gene>
<proteinExistence type="predicted"/>
<dbReference type="Proteomes" id="UP000037069">
    <property type="component" value="Unassembled WGS sequence"/>
</dbReference>
<keyword evidence="2" id="KW-1185">Reference proteome</keyword>
<dbReference type="AlphaFoldDB" id="A0A0L0BLV4"/>
<organism evidence="1 2">
    <name type="scientific">Lucilia cuprina</name>
    <name type="common">Green bottle fly</name>
    <name type="synonym">Australian sheep blowfly</name>
    <dbReference type="NCBI Taxonomy" id="7375"/>
    <lineage>
        <taxon>Eukaryota</taxon>
        <taxon>Metazoa</taxon>
        <taxon>Ecdysozoa</taxon>
        <taxon>Arthropoda</taxon>
        <taxon>Hexapoda</taxon>
        <taxon>Insecta</taxon>
        <taxon>Pterygota</taxon>
        <taxon>Neoptera</taxon>
        <taxon>Endopterygota</taxon>
        <taxon>Diptera</taxon>
        <taxon>Brachycera</taxon>
        <taxon>Muscomorpha</taxon>
        <taxon>Oestroidea</taxon>
        <taxon>Calliphoridae</taxon>
        <taxon>Luciliinae</taxon>
        <taxon>Lucilia</taxon>
    </lineage>
</organism>
<comment type="caution">
    <text evidence="1">The sequence shown here is derived from an EMBL/GenBank/DDBJ whole genome shotgun (WGS) entry which is preliminary data.</text>
</comment>
<evidence type="ECO:0000313" key="1">
    <source>
        <dbReference type="EMBL" id="KNC21036.1"/>
    </source>
</evidence>
<dbReference type="EMBL" id="JRES01001669">
    <property type="protein sequence ID" value="KNC21036.1"/>
    <property type="molecule type" value="Genomic_DNA"/>
</dbReference>
<protein>
    <submittedName>
        <fullName evidence="1">Uncharacterized protein</fullName>
    </submittedName>
</protein>